<dbReference type="RefSeq" id="WP_188991403.1">
    <property type="nucleotide sequence ID" value="NZ_BMHP01000001.1"/>
</dbReference>
<reference evidence="2" key="1">
    <citation type="journal article" date="2014" name="Int. J. Syst. Evol. Microbiol.">
        <title>Complete genome sequence of Corynebacterium casei LMG S-19264T (=DSM 44701T), isolated from a smear-ripened cheese.</title>
        <authorList>
            <consortium name="US DOE Joint Genome Institute (JGI-PGF)"/>
            <person name="Walter F."/>
            <person name="Albersmeier A."/>
            <person name="Kalinowski J."/>
            <person name="Ruckert C."/>
        </authorList>
    </citation>
    <scope>NUCLEOTIDE SEQUENCE</scope>
    <source>
        <strain evidence="2">CGMCC 1.15178</strain>
    </source>
</reference>
<protein>
    <submittedName>
        <fullName evidence="2">Phosphohydrolase</fullName>
    </submittedName>
</protein>
<dbReference type="InterPro" id="IPR003607">
    <property type="entry name" value="HD/PDEase_dom"/>
</dbReference>
<sequence>MKFVEDRLYAEQLLNEAAILNPGTWVQHSINVAKAAEYIALDLLKAGYEIDPNIAYTSGLLHDIGRYVGFTPSVIHALDGYLFMINKGFEGTANVCVTHEIPSTDLEVINGWKEIPLHVQIQLSEIIDQIEWTIYDKLIRLCDALADDKGFSTIEKRIVSAASRNGINSNSPISWKNYFTIKQEIENIIHKSIYRLLPNIEESIYTDMALKGTVRIK</sequence>
<gene>
    <name evidence="2" type="ORF">GCM10010911_19880</name>
</gene>
<keyword evidence="3" id="KW-1185">Reference proteome</keyword>
<dbReference type="EMBL" id="BMHP01000001">
    <property type="protein sequence ID" value="GGD62019.1"/>
    <property type="molecule type" value="Genomic_DNA"/>
</dbReference>
<dbReference type="InterPro" id="IPR006674">
    <property type="entry name" value="HD_domain"/>
</dbReference>
<proteinExistence type="predicted"/>
<accession>A0A917DS84</accession>
<organism evidence="2 3">
    <name type="scientific">Paenibacillus nasutitermitis</name>
    <dbReference type="NCBI Taxonomy" id="1652958"/>
    <lineage>
        <taxon>Bacteria</taxon>
        <taxon>Bacillati</taxon>
        <taxon>Bacillota</taxon>
        <taxon>Bacilli</taxon>
        <taxon>Bacillales</taxon>
        <taxon>Paenibacillaceae</taxon>
        <taxon>Paenibacillus</taxon>
    </lineage>
</organism>
<dbReference type="Pfam" id="PF01966">
    <property type="entry name" value="HD"/>
    <property type="match status" value="1"/>
</dbReference>
<dbReference type="AlphaFoldDB" id="A0A917DS84"/>
<dbReference type="SMART" id="SM00471">
    <property type="entry name" value="HDc"/>
    <property type="match status" value="1"/>
</dbReference>
<evidence type="ECO:0000259" key="1">
    <source>
        <dbReference type="SMART" id="SM00471"/>
    </source>
</evidence>
<evidence type="ECO:0000313" key="3">
    <source>
        <dbReference type="Proteomes" id="UP000612456"/>
    </source>
</evidence>
<reference evidence="2" key="2">
    <citation type="submission" date="2020-09" db="EMBL/GenBank/DDBJ databases">
        <authorList>
            <person name="Sun Q."/>
            <person name="Zhou Y."/>
        </authorList>
    </citation>
    <scope>NUCLEOTIDE SEQUENCE</scope>
    <source>
        <strain evidence="2">CGMCC 1.15178</strain>
    </source>
</reference>
<comment type="caution">
    <text evidence="2">The sequence shown here is derived from an EMBL/GenBank/DDBJ whole genome shotgun (WGS) entry which is preliminary data.</text>
</comment>
<dbReference type="CDD" id="cd00077">
    <property type="entry name" value="HDc"/>
    <property type="match status" value="1"/>
</dbReference>
<evidence type="ECO:0000313" key="2">
    <source>
        <dbReference type="EMBL" id="GGD62019.1"/>
    </source>
</evidence>
<dbReference type="SUPFAM" id="SSF109604">
    <property type="entry name" value="HD-domain/PDEase-like"/>
    <property type="match status" value="1"/>
</dbReference>
<feature type="domain" description="HD/PDEase" evidence="1">
    <location>
        <begin position="21"/>
        <end position="157"/>
    </location>
</feature>
<name>A0A917DS84_9BACL</name>
<dbReference type="Gene3D" id="1.10.3210.10">
    <property type="entry name" value="Hypothetical protein af1432"/>
    <property type="match status" value="1"/>
</dbReference>
<dbReference type="Proteomes" id="UP000612456">
    <property type="component" value="Unassembled WGS sequence"/>
</dbReference>